<name>A0A3D8P4M4_9THEO</name>
<dbReference type="AlphaFoldDB" id="A0A3D8P4M4"/>
<dbReference type="RefSeq" id="WP_115792731.1">
    <property type="nucleotide sequence ID" value="NZ_QSLN01000008.1"/>
</dbReference>
<keyword evidence="2" id="KW-1185">Reference proteome</keyword>
<dbReference type="Gene3D" id="1.10.10.10">
    <property type="entry name" value="Winged helix-like DNA-binding domain superfamily/Winged helix DNA-binding domain"/>
    <property type="match status" value="1"/>
</dbReference>
<proteinExistence type="predicted"/>
<comment type="caution">
    <text evidence="1">The sequence shown here is derived from an EMBL/GenBank/DDBJ whole genome shotgun (WGS) entry which is preliminary data.</text>
</comment>
<reference evidence="1 2" key="1">
    <citation type="submission" date="2018-08" db="EMBL/GenBank/DDBJ databases">
        <title>Form III RuBisCO-mediated autotrophy in Thermodesulfobium bacteria.</title>
        <authorList>
            <person name="Toshchakov S.V."/>
            <person name="Kublanov I.V."/>
            <person name="Frolov E."/>
            <person name="Bonch-Osmolovskaya E.A."/>
            <person name="Tourova T.P."/>
            <person name="Chernych N.A."/>
            <person name="Lebedinsky A.V."/>
        </authorList>
    </citation>
    <scope>NUCLEOTIDE SEQUENCE [LARGE SCALE GENOMIC DNA]</scope>
    <source>
        <strain evidence="1 2">SR</strain>
    </source>
</reference>
<dbReference type="Proteomes" id="UP000256329">
    <property type="component" value="Unassembled WGS sequence"/>
</dbReference>
<organism evidence="1 2">
    <name type="scientific">Ammonifex thiophilus</name>
    <dbReference type="NCBI Taxonomy" id="444093"/>
    <lineage>
        <taxon>Bacteria</taxon>
        <taxon>Bacillati</taxon>
        <taxon>Bacillota</taxon>
        <taxon>Clostridia</taxon>
        <taxon>Thermoanaerobacterales</taxon>
        <taxon>Thermoanaerobacteraceae</taxon>
        <taxon>Ammonifex</taxon>
    </lineage>
</organism>
<dbReference type="SUPFAM" id="SSF46785">
    <property type="entry name" value="Winged helix' DNA-binding domain"/>
    <property type="match status" value="1"/>
</dbReference>
<accession>A0A3D8P4M4</accession>
<dbReference type="OrthoDB" id="1724662at2"/>
<dbReference type="EMBL" id="QSLN01000008">
    <property type="protein sequence ID" value="RDV82889.1"/>
    <property type="molecule type" value="Genomic_DNA"/>
</dbReference>
<evidence type="ECO:0000313" key="1">
    <source>
        <dbReference type="EMBL" id="RDV82889.1"/>
    </source>
</evidence>
<evidence type="ECO:0000313" key="2">
    <source>
        <dbReference type="Proteomes" id="UP000256329"/>
    </source>
</evidence>
<sequence>MLSLATPLSEYFSYVNHRLPEEAWRVLRALGDGGRMNKEELSLMARVKRAVLDHVVMQLYALGLVDVTAEGKSKICSLTKLGEEFCAFYRSKWEELS</sequence>
<gene>
    <name evidence="1" type="ORF">DXX99_06715</name>
</gene>
<protein>
    <submittedName>
        <fullName evidence="1">Transcriptional regulator</fullName>
    </submittedName>
</protein>
<dbReference type="InterPro" id="IPR036390">
    <property type="entry name" value="WH_DNA-bd_sf"/>
</dbReference>
<dbReference type="InterPro" id="IPR036388">
    <property type="entry name" value="WH-like_DNA-bd_sf"/>
</dbReference>